<reference evidence="7" key="1">
    <citation type="submission" date="2020-05" db="EMBL/GenBank/DDBJ databases">
        <authorList>
            <person name="Chiriac C."/>
            <person name="Salcher M."/>
            <person name="Ghai R."/>
            <person name="Kavagutti S V."/>
        </authorList>
    </citation>
    <scope>NUCLEOTIDE SEQUENCE</scope>
</reference>
<evidence type="ECO:0000256" key="2">
    <source>
        <dbReference type="ARBA" id="ARBA00022475"/>
    </source>
</evidence>
<dbReference type="PANTHER" id="PTHR30482">
    <property type="entry name" value="HIGH-AFFINITY BRANCHED-CHAIN AMINO ACID TRANSPORT SYSTEM PERMEASE"/>
    <property type="match status" value="1"/>
</dbReference>
<name>A0A6J7HUQ7_9ZZZZ</name>
<dbReference type="GO" id="GO:0005886">
    <property type="term" value="C:plasma membrane"/>
    <property type="evidence" value="ECO:0007669"/>
    <property type="project" value="UniProtKB-SubCell"/>
</dbReference>
<dbReference type="InterPro" id="IPR001851">
    <property type="entry name" value="ABC_transp_permease"/>
</dbReference>
<organism evidence="7">
    <name type="scientific">freshwater metagenome</name>
    <dbReference type="NCBI Taxonomy" id="449393"/>
    <lineage>
        <taxon>unclassified sequences</taxon>
        <taxon>metagenomes</taxon>
        <taxon>ecological metagenomes</taxon>
    </lineage>
</organism>
<evidence type="ECO:0000313" key="7">
    <source>
        <dbReference type="EMBL" id="CAB4922366.1"/>
    </source>
</evidence>
<feature type="transmembrane region" description="Helical" evidence="6">
    <location>
        <begin position="302"/>
        <end position="323"/>
    </location>
</feature>
<feature type="transmembrane region" description="Helical" evidence="6">
    <location>
        <begin position="32"/>
        <end position="52"/>
    </location>
</feature>
<protein>
    <submittedName>
        <fullName evidence="7">Unannotated protein</fullName>
    </submittedName>
</protein>
<dbReference type="AlphaFoldDB" id="A0A6J7HUQ7"/>
<keyword evidence="4 6" id="KW-1133">Transmembrane helix</keyword>
<feature type="transmembrane region" description="Helical" evidence="6">
    <location>
        <begin position="109"/>
        <end position="126"/>
    </location>
</feature>
<dbReference type="InterPro" id="IPR043428">
    <property type="entry name" value="LivM-like"/>
</dbReference>
<feature type="transmembrane region" description="Helical" evidence="6">
    <location>
        <begin position="7"/>
        <end position="26"/>
    </location>
</feature>
<feature type="transmembrane region" description="Helical" evidence="6">
    <location>
        <begin position="250"/>
        <end position="271"/>
    </location>
</feature>
<feature type="transmembrane region" description="Helical" evidence="6">
    <location>
        <begin position="277"/>
        <end position="295"/>
    </location>
</feature>
<evidence type="ECO:0000256" key="1">
    <source>
        <dbReference type="ARBA" id="ARBA00004651"/>
    </source>
</evidence>
<dbReference type="Pfam" id="PF02653">
    <property type="entry name" value="BPD_transp_2"/>
    <property type="match status" value="1"/>
</dbReference>
<gene>
    <name evidence="7" type="ORF">UFOPK3576_01737</name>
</gene>
<sequence length="364" mass="37700">MRSRLALHAFVCIGAWLVLMLVNNSVEPLMSYYLALVAMYATAMFGMVILVGLSGQVSLGNGAIMAVGAYVFALSYQRWNAVISMLLAGLAGVVFGLLLGIVGARLRGPYLAGLTLAFAVGIPAIANRFPSILGGEDGLKVPAPNISVAEVTQEPTYDESSLDQFLTDPSSAGAAPDPTPTVQTFDTSPLDPGSFVLEHWQASVAIAVACIVGFVALNLVRGRQGLEWQAVRDDPVAASVVGISPANTKVTAFVVSSLFAALAGGVFAQILSFVGPGAFGLKLSLALLVGVVLGGRTSLVGALIGAVIVVWLPELVGSLGSGWNDQVANNVPNFVYGLLVVAVVVFAPSGITGLVTQLRSFRQR</sequence>
<evidence type="ECO:0000256" key="3">
    <source>
        <dbReference type="ARBA" id="ARBA00022692"/>
    </source>
</evidence>
<feature type="transmembrane region" description="Helical" evidence="6">
    <location>
        <begin position="335"/>
        <end position="355"/>
    </location>
</feature>
<keyword evidence="5 6" id="KW-0472">Membrane</keyword>
<accession>A0A6J7HUQ7</accession>
<dbReference type="EMBL" id="CAFBMO010000138">
    <property type="protein sequence ID" value="CAB4922366.1"/>
    <property type="molecule type" value="Genomic_DNA"/>
</dbReference>
<evidence type="ECO:0000256" key="6">
    <source>
        <dbReference type="SAM" id="Phobius"/>
    </source>
</evidence>
<keyword evidence="3 6" id="KW-0812">Transmembrane</keyword>
<feature type="transmembrane region" description="Helical" evidence="6">
    <location>
        <begin position="200"/>
        <end position="220"/>
    </location>
</feature>
<dbReference type="GO" id="GO:0015658">
    <property type="term" value="F:branched-chain amino acid transmembrane transporter activity"/>
    <property type="evidence" value="ECO:0007669"/>
    <property type="project" value="InterPro"/>
</dbReference>
<evidence type="ECO:0000256" key="4">
    <source>
        <dbReference type="ARBA" id="ARBA00022989"/>
    </source>
</evidence>
<dbReference type="PANTHER" id="PTHR30482:SF20">
    <property type="entry name" value="HIGH-AFFINITY BRANCHED-CHAIN AMINO ACID TRANSPORT SYSTEM PERMEASE PROTEIN LIVM"/>
    <property type="match status" value="1"/>
</dbReference>
<proteinExistence type="predicted"/>
<feature type="transmembrane region" description="Helical" evidence="6">
    <location>
        <begin position="59"/>
        <end position="76"/>
    </location>
</feature>
<dbReference type="CDD" id="cd06581">
    <property type="entry name" value="TM_PBP1_LivM_like"/>
    <property type="match status" value="1"/>
</dbReference>
<feature type="transmembrane region" description="Helical" evidence="6">
    <location>
        <begin position="82"/>
        <end position="102"/>
    </location>
</feature>
<keyword evidence="2" id="KW-1003">Cell membrane</keyword>
<comment type="subcellular location">
    <subcellularLocation>
        <location evidence="1">Cell membrane</location>
        <topology evidence="1">Multi-pass membrane protein</topology>
    </subcellularLocation>
</comment>
<evidence type="ECO:0000256" key="5">
    <source>
        <dbReference type="ARBA" id="ARBA00023136"/>
    </source>
</evidence>